<evidence type="ECO:0000256" key="6">
    <source>
        <dbReference type="ARBA" id="ARBA00030642"/>
    </source>
</evidence>
<dbReference type="RefSeq" id="WP_284360891.1">
    <property type="nucleotide sequence ID" value="NZ_BSNI01000001.1"/>
</dbReference>
<evidence type="ECO:0000256" key="1">
    <source>
        <dbReference type="ARBA" id="ARBA00000971"/>
    </source>
</evidence>
<evidence type="ECO:0000259" key="10">
    <source>
        <dbReference type="PROSITE" id="PS50198"/>
    </source>
</evidence>
<dbReference type="InterPro" id="IPR000297">
    <property type="entry name" value="PPIase_PpiC"/>
</dbReference>
<sequence>MATLIDKTMPKMANGDAVKVDPKPKSPEIYVNGVEITLEAIQQEVQNHEAEKPKDAYLSAARALVVRELLLQKANELGIEAEQMADDQGRRETEEDAKLRQLLDQEVDVPRAGEEECQRYYDQHIEKFSSETIYEARHILLAGALEDPVARRKGQVKANQIIESLKADPSRFGEFAREFSQCPSAKEGGNLGQLTKGQTVPEFETVLFELEEGQISPSPVPTPFGYHVIYLDRIIEGQQLPFDHVKAKIAAYLEASSWSRAVAQYIGILAGAAEIKGIQIDGADSPLVQ</sequence>
<protein>
    <recommendedName>
        <fullName evidence="4">Parvulin-like PPIase</fullName>
        <ecNumber evidence="3">5.2.1.8</ecNumber>
    </recommendedName>
    <alternativeName>
        <fullName evidence="6">Peptidyl-prolyl cis-trans isomerase plp</fullName>
    </alternativeName>
    <alternativeName>
        <fullName evidence="7">Rotamase plp</fullName>
    </alternativeName>
</protein>
<evidence type="ECO:0000256" key="7">
    <source>
        <dbReference type="ARBA" id="ARBA00031484"/>
    </source>
</evidence>
<reference evidence="11" key="1">
    <citation type="journal article" date="2014" name="Int. J. Syst. Evol. Microbiol.">
        <title>Complete genome of a new Firmicutes species belonging to the dominant human colonic microbiota ('Ruminococcus bicirculans') reveals two chromosomes and a selective capacity to utilize plant glucans.</title>
        <authorList>
            <consortium name="NISC Comparative Sequencing Program"/>
            <person name="Wegmann U."/>
            <person name="Louis P."/>
            <person name="Goesmann A."/>
            <person name="Henrissat B."/>
            <person name="Duncan S.H."/>
            <person name="Flint H.J."/>
        </authorList>
    </citation>
    <scope>NUCLEOTIDE SEQUENCE</scope>
    <source>
        <strain evidence="11">NBRC 107169</strain>
    </source>
</reference>
<feature type="region of interest" description="Disordered" evidence="9">
    <location>
        <begin position="1"/>
        <end position="25"/>
    </location>
</feature>
<dbReference type="PROSITE" id="PS50198">
    <property type="entry name" value="PPIC_PPIASE_2"/>
    <property type="match status" value="1"/>
</dbReference>
<evidence type="ECO:0000313" key="12">
    <source>
        <dbReference type="Proteomes" id="UP001161405"/>
    </source>
</evidence>
<comment type="caution">
    <text evidence="11">The sequence shown here is derived from an EMBL/GenBank/DDBJ whole genome shotgun (WGS) entry which is preliminary data.</text>
</comment>
<dbReference type="Pfam" id="PF00639">
    <property type="entry name" value="Rotamase"/>
    <property type="match status" value="1"/>
</dbReference>
<evidence type="ECO:0000313" key="11">
    <source>
        <dbReference type="EMBL" id="GLQ15831.1"/>
    </source>
</evidence>
<dbReference type="EMBL" id="BSNI01000001">
    <property type="protein sequence ID" value="GLQ15831.1"/>
    <property type="molecule type" value="Genomic_DNA"/>
</dbReference>
<dbReference type="InterPro" id="IPR027304">
    <property type="entry name" value="Trigger_fact/SurA_dom_sf"/>
</dbReference>
<evidence type="ECO:0000256" key="3">
    <source>
        <dbReference type="ARBA" id="ARBA00013194"/>
    </source>
</evidence>
<name>A0ABQ5UN84_9HYPH</name>
<comment type="similarity">
    <text evidence="2">Belongs to the PpiC/parvulin rotamase family.</text>
</comment>
<dbReference type="InterPro" id="IPR050245">
    <property type="entry name" value="PrsA_foldase"/>
</dbReference>
<evidence type="ECO:0000256" key="5">
    <source>
        <dbReference type="ARBA" id="ARBA00023110"/>
    </source>
</evidence>
<gene>
    <name evidence="11" type="ORF">GCM10007879_00800</name>
</gene>
<dbReference type="SUPFAM" id="SSF109998">
    <property type="entry name" value="Triger factor/SurA peptide-binding domain-like"/>
    <property type="match status" value="1"/>
</dbReference>
<keyword evidence="8 11" id="KW-0413">Isomerase</keyword>
<dbReference type="GO" id="GO:0016853">
    <property type="term" value="F:isomerase activity"/>
    <property type="evidence" value="ECO:0007669"/>
    <property type="project" value="UniProtKB-KW"/>
</dbReference>
<accession>A0ABQ5UN84</accession>
<organism evidence="11 12">
    <name type="scientific">Maritalea porphyrae</name>
    <dbReference type="NCBI Taxonomy" id="880732"/>
    <lineage>
        <taxon>Bacteria</taxon>
        <taxon>Pseudomonadati</taxon>
        <taxon>Pseudomonadota</taxon>
        <taxon>Alphaproteobacteria</taxon>
        <taxon>Hyphomicrobiales</taxon>
        <taxon>Devosiaceae</taxon>
        <taxon>Maritalea</taxon>
    </lineage>
</organism>
<evidence type="ECO:0000256" key="4">
    <source>
        <dbReference type="ARBA" id="ARBA00018370"/>
    </source>
</evidence>
<keyword evidence="12" id="KW-1185">Reference proteome</keyword>
<evidence type="ECO:0000256" key="2">
    <source>
        <dbReference type="ARBA" id="ARBA00007656"/>
    </source>
</evidence>
<feature type="domain" description="PpiC" evidence="10">
    <location>
        <begin position="131"/>
        <end position="233"/>
    </location>
</feature>
<proteinExistence type="inferred from homology"/>
<dbReference type="PANTHER" id="PTHR47245">
    <property type="entry name" value="PEPTIDYLPROLYL ISOMERASE"/>
    <property type="match status" value="1"/>
</dbReference>
<comment type="catalytic activity">
    <reaction evidence="1">
        <text>[protein]-peptidylproline (omega=180) = [protein]-peptidylproline (omega=0)</text>
        <dbReference type="Rhea" id="RHEA:16237"/>
        <dbReference type="Rhea" id="RHEA-COMP:10747"/>
        <dbReference type="Rhea" id="RHEA-COMP:10748"/>
        <dbReference type="ChEBI" id="CHEBI:83833"/>
        <dbReference type="ChEBI" id="CHEBI:83834"/>
        <dbReference type="EC" id="5.2.1.8"/>
    </reaction>
</comment>
<dbReference type="EC" id="5.2.1.8" evidence="3"/>
<evidence type="ECO:0000256" key="9">
    <source>
        <dbReference type="SAM" id="MobiDB-lite"/>
    </source>
</evidence>
<reference evidence="11" key="2">
    <citation type="submission" date="2023-01" db="EMBL/GenBank/DDBJ databases">
        <title>Draft genome sequence of Maritalea porphyrae strain NBRC 107169.</title>
        <authorList>
            <person name="Sun Q."/>
            <person name="Mori K."/>
        </authorList>
    </citation>
    <scope>NUCLEOTIDE SEQUENCE</scope>
    <source>
        <strain evidence="11">NBRC 107169</strain>
    </source>
</reference>
<evidence type="ECO:0000256" key="8">
    <source>
        <dbReference type="PROSITE-ProRule" id="PRU00278"/>
    </source>
</evidence>
<dbReference type="InterPro" id="IPR046357">
    <property type="entry name" value="PPIase_dom_sf"/>
</dbReference>
<keyword evidence="5 8" id="KW-0697">Rotamase</keyword>
<dbReference type="SUPFAM" id="SSF54534">
    <property type="entry name" value="FKBP-like"/>
    <property type="match status" value="1"/>
</dbReference>
<dbReference type="PANTHER" id="PTHR47245:SF2">
    <property type="entry name" value="PEPTIDYL-PROLYL CIS-TRANS ISOMERASE HP_0175-RELATED"/>
    <property type="match status" value="1"/>
</dbReference>
<dbReference type="Proteomes" id="UP001161405">
    <property type="component" value="Unassembled WGS sequence"/>
</dbReference>
<dbReference type="Gene3D" id="3.10.50.40">
    <property type="match status" value="1"/>
</dbReference>